<name>A0A1D2M3H0_ORCCI</name>
<dbReference type="OMA" id="DSEYWEE"/>
<evidence type="ECO:0000313" key="7">
    <source>
        <dbReference type="EMBL" id="ODM87482.1"/>
    </source>
</evidence>
<evidence type="ECO:0000256" key="3">
    <source>
        <dbReference type="ARBA" id="ARBA00023004"/>
    </source>
</evidence>
<gene>
    <name evidence="7" type="ORF">Ocin01_19200</name>
</gene>
<keyword evidence="6" id="KW-0560">Oxidoreductase</keyword>
<dbReference type="InterPro" id="IPR036396">
    <property type="entry name" value="Cyt_P450_sf"/>
</dbReference>
<dbReference type="PROSITE" id="PS00086">
    <property type="entry name" value="CYTOCHROME_P450"/>
    <property type="match status" value="1"/>
</dbReference>
<organism evidence="7 8">
    <name type="scientific">Orchesella cincta</name>
    <name type="common">Springtail</name>
    <name type="synonym">Podura cincta</name>
    <dbReference type="NCBI Taxonomy" id="48709"/>
    <lineage>
        <taxon>Eukaryota</taxon>
        <taxon>Metazoa</taxon>
        <taxon>Ecdysozoa</taxon>
        <taxon>Arthropoda</taxon>
        <taxon>Hexapoda</taxon>
        <taxon>Collembola</taxon>
        <taxon>Entomobryomorpha</taxon>
        <taxon>Entomobryoidea</taxon>
        <taxon>Orchesellidae</taxon>
        <taxon>Orchesellinae</taxon>
        <taxon>Orchesella</taxon>
    </lineage>
</organism>
<dbReference type="GO" id="GO:0006805">
    <property type="term" value="P:xenobiotic metabolic process"/>
    <property type="evidence" value="ECO:0007669"/>
    <property type="project" value="TreeGrafter"/>
</dbReference>
<dbReference type="SUPFAM" id="SSF48264">
    <property type="entry name" value="Cytochrome P450"/>
    <property type="match status" value="1"/>
</dbReference>
<evidence type="ECO:0000256" key="4">
    <source>
        <dbReference type="ARBA" id="ARBA00023033"/>
    </source>
</evidence>
<evidence type="ECO:0000256" key="1">
    <source>
        <dbReference type="ARBA" id="ARBA00010617"/>
    </source>
</evidence>
<dbReference type="InterPro" id="IPR017972">
    <property type="entry name" value="Cyt_P450_CS"/>
</dbReference>
<dbReference type="STRING" id="48709.A0A1D2M3H0"/>
<dbReference type="GO" id="GO:0005506">
    <property type="term" value="F:iron ion binding"/>
    <property type="evidence" value="ECO:0007669"/>
    <property type="project" value="InterPro"/>
</dbReference>
<dbReference type="AlphaFoldDB" id="A0A1D2M3H0"/>
<proteinExistence type="inferred from homology"/>
<comment type="similarity">
    <text evidence="1 6">Belongs to the cytochrome P450 family.</text>
</comment>
<keyword evidence="8" id="KW-1185">Reference proteome</keyword>
<dbReference type="InterPro" id="IPR001128">
    <property type="entry name" value="Cyt_P450"/>
</dbReference>
<keyword evidence="5 6" id="KW-0349">Heme</keyword>
<evidence type="ECO:0000256" key="6">
    <source>
        <dbReference type="RuleBase" id="RU000461"/>
    </source>
</evidence>
<evidence type="ECO:0000256" key="2">
    <source>
        <dbReference type="ARBA" id="ARBA00022723"/>
    </source>
</evidence>
<sequence length="474" mass="54549">MLDILSAILVGLFALFSISFYKVIFSKNSKHLAPGPIRLPFLGNLLQLAWINSKEPQLAFSKLGEIYGSTVSVQLGSVYAVVINSYEVMEEYLTKPEFSDRYFNGWMAERSWNKQLGIIMSKYPHPWTQLRRFSLRHLRDFGFGKRDAMQSVIHAELNDLVHELNISLKENNGIHTFDNYFTVSALNVELFESCNVANSFLFVFPEWRNWFPEWTGMSTQRRIFKEMNDFLQEFVDERKKLGIYKTSPENLVDGFLREMETGDDSEFTEQQLVALMGDFFMAGSETSSNTLAWCIVYLIRNPEVQEKLQKEIDSVVPKGTFPDAEHESKLHYVKATLAETHRRASVLPLGGPRTATEDSYCKQFLIPKGTYIITNLHGIHHDKAYWKDPENFRPERFLDENGKFKSDPRLKPFGFGKRICLGEPVASLSLLQYLTVLVQNFTFYWVPNEPLPAINPVLGITNGPQAFRALIECR</sequence>
<feature type="binding site" description="axial binding residue" evidence="5">
    <location>
        <position position="420"/>
    </location>
    <ligand>
        <name>heme</name>
        <dbReference type="ChEBI" id="CHEBI:30413"/>
    </ligand>
    <ligandPart>
        <name>Fe</name>
        <dbReference type="ChEBI" id="CHEBI:18248"/>
    </ligandPart>
</feature>
<dbReference type="EMBL" id="LJIJ01005198">
    <property type="protein sequence ID" value="ODM87482.1"/>
    <property type="molecule type" value="Genomic_DNA"/>
</dbReference>
<protein>
    <submittedName>
        <fullName evidence="7">Methyl farnesoate epoxidase</fullName>
    </submittedName>
</protein>
<dbReference type="Gene3D" id="1.10.630.10">
    <property type="entry name" value="Cytochrome P450"/>
    <property type="match status" value="1"/>
</dbReference>
<evidence type="ECO:0000256" key="5">
    <source>
        <dbReference type="PIRSR" id="PIRSR602401-1"/>
    </source>
</evidence>
<evidence type="ECO:0000313" key="8">
    <source>
        <dbReference type="Proteomes" id="UP000094527"/>
    </source>
</evidence>
<keyword evidence="3 5" id="KW-0408">Iron</keyword>
<dbReference type="PANTHER" id="PTHR24300">
    <property type="entry name" value="CYTOCHROME P450 508A4-RELATED"/>
    <property type="match status" value="1"/>
</dbReference>
<comment type="caution">
    <text evidence="7">The sequence shown here is derived from an EMBL/GenBank/DDBJ whole genome shotgun (WGS) entry which is preliminary data.</text>
</comment>
<comment type="cofactor">
    <cofactor evidence="5">
        <name>heme</name>
        <dbReference type="ChEBI" id="CHEBI:30413"/>
    </cofactor>
</comment>
<dbReference type="Pfam" id="PF00067">
    <property type="entry name" value="p450"/>
    <property type="match status" value="1"/>
</dbReference>
<keyword evidence="2 5" id="KW-0479">Metal-binding</keyword>
<dbReference type="PANTHER" id="PTHR24300:SF375">
    <property type="entry name" value="CYTOCHROME P450 FAMILY"/>
    <property type="match status" value="1"/>
</dbReference>
<reference evidence="7 8" key="1">
    <citation type="journal article" date="2016" name="Genome Biol. Evol.">
        <title>Gene Family Evolution Reflects Adaptation to Soil Environmental Stressors in the Genome of the Collembolan Orchesella cincta.</title>
        <authorList>
            <person name="Faddeeva-Vakhrusheva A."/>
            <person name="Derks M.F."/>
            <person name="Anvar S.Y."/>
            <person name="Agamennone V."/>
            <person name="Suring W."/>
            <person name="Smit S."/>
            <person name="van Straalen N.M."/>
            <person name="Roelofs D."/>
        </authorList>
    </citation>
    <scope>NUCLEOTIDE SEQUENCE [LARGE SCALE GENOMIC DNA]</scope>
    <source>
        <tissue evidence="7">Mixed pool</tissue>
    </source>
</reference>
<accession>A0A1D2M3H0</accession>
<dbReference type="InterPro" id="IPR050182">
    <property type="entry name" value="Cytochrome_P450_fam2"/>
</dbReference>
<dbReference type="GO" id="GO:0016712">
    <property type="term" value="F:oxidoreductase activity, acting on paired donors, with incorporation or reduction of molecular oxygen, reduced flavin or flavoprotein as one donor, and incorporation of one atom of oxygen"/>
    <property type="evidence" value="ECO:0007669"/>
    <property type="project" value="TreeGrafter"/>
</dbReference>
<keyword evidence="4 6" id="KW-0503">Monooxygenase</keyword>
<dbReference type="GO" id="GO:0005737">
    <property type="term" value="C:cytoplasm"/>
    <property type="evidence" value="ECO:0007669"/>
    <property type="project" value="TreeGrafter"/>
</dbReference>
<dbReference type="InterPro" id="IPR002401">
    <property type="entry name" value="Cyt_P450_E_grp-I"/>
</dbReference>
<dbReference type="GO" id="GO:0020037">
    <property type="term" value="F:heme binding"/>
    <property type="evidence" value="ECO:0007669"/>
    <property type="project" value="InterPro"/>
</dbReference>
<dbReference type="GO" id="GO:0006082">
    <property type="term" value="P:organic acid metabolic process"/>
    <property type="evidence" value="ECO:0007669"/>
    <property type="project" value="TreeGrafter"/>
</dbReference>
<dbReference type="PRINTS" id="PR00385">
    <property type="entry name" value="P450"/>
</dbReference>
<dbReference type="PRINTS" id="PR00463">
    <property type="entry name" value="EP450I"/>
</dbReference>
<dbReference type="OrthoDB" id="3934656at2759"/>
<dbReference type="Proteomes" id="UP000094527">
    <property type="component" value="Unassembled WGS sequence"/>
</dbReference>